<accession>A0AAV5AH43</accession>
<keyword evidence="2" id="KW-1185">Reference proteome</keyword>
<dbReference type="Proteomes" id="UP001050691">
    <property type="component" value="Unassembled WGS sequence"/>
</dbReference>
<sequence>MPYPKGLSLHTIWDEVAYLLDSRKDILSLALTCRVFKELVIPDHLEYRYIRCDPCRRNVWMFLCDRARLAKGIRSLEFIREAGRGLNARLPRTLSGPTGWTYETPRTLHDLTDKDLTMIRNSFSKMTSLKCFIWKQGLISSQAVFDILHTLTIKVQLLEELSIDLNELKLSGEQALLDNPSVWSLTNLTKVNLHDPVPAAIQMIVDCPNIQDLRLHQALEASILYMMQHSHWKKLRRLNFELDAARLALPAEDIPVIIISFFDHHPCLESLYFTLFNIQMPKLPSTYFPKLRSAGSTYAAPDEPPSPTLLTLTSFLSDDTISHLVHWQIPIHDVDINALPQLESLTHAFCDFQLQLDFSQPRNYNISLSEAYSQKLEPLYEKLATSQTIKYLRVMLDWEYRFVRLERHEDGLYSGYKFVTPEEVGEFPHHWENPNFFFGVFLCQNCRRHESRVDA</sequence>
<dbReference type="SUPFAM" id="SSF52047">
    <property type="entry name" value="RNI-like"/>
    <property type="match status" value="1"/>
</dbReference>
<gene>
    <name evidence="1" type="ORF">Clacol_007058</name>
</gene>
<comment type="caution">
    <text evidence="1">The sequence shown here is derived from an EMBL/GenBank/DDBJ whole genome shotgun (WGS) entry which is preliminary data.</text>
</comment>
<organism evidence="1 2">
    <name type="scientific">Clathrus columnatus</name>
    <dbReference type="NCBI Taxonomy" id="1419009"/>
    <lineage>
        <taxon>Eukaryota</taxon>
        <taxon>Fungi</taxon>
        <taxon>Dikarya</taxon>
        <taxon>Basidiomycota</taxon>
        <taxon>Agaricomycotina</taxon>
        <taxon>Agaricomycetes</taxon>
        <taxon>Phallomycetidae</taxon>
        <taxon>Phallales</taxon>
        <taxon>Clathraceae</taxon>
        <taxon>Clathrus</taxon>
    </lineage>
</organism>
<protein>
    <recommendedName>
        <fullName evidence="3">F-box domain-containing protein</fullName>
    </recommendedName>
</protein>
<reference evidence="1" key="1">
    <citation type="submission" date="2021-10" db="EMBL/GenBank/DDBJ databases">
        <title>De novo Genome Assembly of Clathrus columnatus (Basidiomycota, Fungi) Using Illumina and Nanopore Sequence Data.</title>
        <authorList>
            <person name="Ogiso-Tanaka E."/>
            <person name="Itagaki H."/>
            <person name="Hosoya T."/>
            <person name="Hosaka K."/>
        </authorList>
    </citation>
    <scope>NUCLEOTIDE SEQUENCE</scope>
    <source>
        <strain evidence="1">MO-923</strain>
    </source>
</reference>
<proteinExistence type="predicted"/>
<dbReference type="EMBL" id="BPWL01000008">
    <property type="protein sequence ID" value="GJJ12813.1"/>
    <property type="molecule type" value="Genomic_DNA"/>
</dbReference>
<evidence type="ECO:0008006" key="3">
    <source>
        <dbReference type="Google" id="ProtNLM"/>
    </source>
</evidence>
<evidence type="ECO:0000313" key="2">
    <source>
        <dbReference type="Proteomes" id="UP001050691"/>
    </source>
</evidence>
<dbReference type="AlphaFoldDB" id="A0AAV5AH43"/>
<name>A0AAV5AH43_9AGAM</name>
<evidence type="ECO:0000313" key="1">
    <source>
        <dbReference type="EMBL" id="GJJ12813.1"/>
    </source>
</evidence>